<dbReference type="InterPro" id="IPR036259">
    <property type="entry name" value="MFS_trans_sf"/>
</dbReference>
<keyword evidence="2" id="KW-0813">Transport</keyword>
<name>A0A167KQD0_PHYB8</name>
<dbReference type="GO" id="GO:0005886">
    <property type="term" value="C:plasma membrane"/>
    <property type="evidence" value="ECO:0007669"/>
    <property type="project" value="TreeGrafter"/>
</dbReference>
<feature type="transmembrane region" description="Helical" evidence="7">
    <location>
        <begin position="222"/>
        <end position="240"/>
    </location>
</feature>
<feature type="transmembrane region" description="Helical" evidence="7">
    <location>
        <begin position="291"/>
        <end position="313"/>
    </location>
</feature>
<proteinExistence type="predicted"/>
<evidence type="ECO:0000256" key="1">
    <source>
        <dbReference type="ARBA" id="ARBA00004127"/>
    </source>
</evidence>
<evidence type="ECO:0000313" key="10">
    <source>
        <dbReference type="Proteomes" id="UP000077315"/>
    </source>
</evidence>
<dbReference type="Pfam" id="PF07690">
    <property type="entry name" value="MFS_1"/>
    <property type="match status" value="1"/>
</dbReference>
<dbReference type="InterPro" id="IPR005829">
    <property type="entry name" value="Sugar_transporter_CS"/>
</dbReference>
<dbReference type="VEuPathDB" id="FungiDB:PHYBLDRAFT_150233"/>
<evidence type="ECO:0000256" key="5">
    <source>
        <dbReference type="ARBA" id="ARBA00023136"/>
    </source>
</evidence>
<evidence type="ECO:0000256" key="4">
    <source>
        <dbReference type="ARBA" id="ARBA00022989"/>
    </source>
</evidence>
<keyword evidence="5 7" id="KW-0472">Membrane</keyword>
<feature type="transmembrane region" description="Helical" evidence="7">
    <location>
        <begin position="367"/>
        <end position="386"/>
    </location>
</feature>
<dbReference type="AlphaFoldDB" id="A0A167KQD0"/>
<dbReference type="InParanoid" id="A0A167KQD0"/>
<dbReference type="STRING" id="763407.A0A167KQD0"/>
<accession>A0A167KQD0</accession>
<dbReference type="Gene3D" id="1.20.1250.20">
    <property type="entry name" value="MFS general substrate transporter like domains"/>
    <property type="match status" value="1"/>
</dbReference>
<dbReference type="Proteomes" id="UP000077315">
    <property type="component" value="Unassembled WGS sequence"/>
</dbReference>
<comment type="subcellular location">
    <subcellularLocation>
        <location evidence="1">Endomembrane system</location>
        <topology evidence="1">Multi-pass membrane protein</topology>
    </subcellularLocation>
</comment>
<dbReference type="PANTHER" id="PTHR23501">
    <property type="entry name" value="MAJOR FACILITATOR SUPERFAMILY"/>
    <property type="match status" value="1"/>
</dbReference>
<feature type="transmembrane region" description="Helical" evidence="7">
    <location>
        <begin position="132"/>
        <end position="150"/>
    </location>
</feature>
<dbReference type="InterPro" id="IPR020846">
    <property type="entry name" value="MFS_dom"/>
</dbReference>
<keyword evidence="4 7" id="KW-1133">Transmembrane helix</keyword>
<feature type="transmembrane region" description="Helical" evidence="7">
    <location>
        <begin position="162"/>
        <end position="178"/>
    </location>
</feature>
<feature type="transmembrane region" description="Helical" evidence="7">
    <location>
        <begin position="531"/>
        <end position="549"/>
    </location>
</feature>
<evidence type="ECO:0000256" key="7">
    <source>
        <dbReference type="SAM" id="Phobius"/>
    </source>
</evidence>
<protein>
    <recommendedName>
        <fullName evidence="6">MFS-type drug efflux transporter P55</fullName>
    </recommendedName>
</protein>
<dbReference type="EMBL" id="KV440994">
    <property type="protein sequence ID" value="OAD68637.1"/>
    <property type="molecule type" value="Genomic_DNA"/>
</dbReference>
<evidence type="ECO:0000256" key="2">
    <source>
        <dbReference type="ARBA" id="ARBA00022448"/>
    </source>
</evidence>
<evidence type="ECO:0000313" key="9">
    <source>
        <dbReference type="EMBL" id="OAD68637.1"/>
    </source>
</evidence>
<organism evidence="9 10">
    <name type="scientific">Phycomyces blakesleeanus (strain ATCC 8743b / DSM 1359 / FGSC 10004 / NBRC 33097 / NRRL 1555)</name>
    <dbReference type="NCBI Taxonomy" id="763407"/>
    <lineage>
        <taxon>Eukaryota</taxon>
        <taxon>Fungi</taxon>
        <taxon>Fungi incertae sedis</taxon>
        <taxon>Mucoromycota</taxon>
        <taxon>Mucoromycotina</taxon>
        <taxon>Mucoromycetes</taxon>
        <taxon>Mucorales</taxon>
        <taxon>Phycomycetaceae</taxon>
        <taxon>Phycomyces</taxon>
    </lineage>
</organism>
<dbReference type="CDD" id="cd17502">
    <property type="entry name" value="MFS_Azr1_MDR_like"/>
    <property type="match status" value="1"/>
</dbReference>
<dbReference type="RefSeq" id="XP_018286677.1">
    <property type="nucleotide sequence ID" value="XM_018432435.1"/>
</dbReference>
<feature type="transmembrane region" description="Helical" evidence="7">
    <location>
        <begin position="424"/>
        <end position="446"/>
    </location>
</feature>
<keyword evidence="3 7" id="KW-0812">Transmembrane</keyword>
<feature type="transmembrane region" description="Helical" evidence="7">
    <location>
        <begin position="393"/>
        <end position="412"/>
    </location>
</feature>
<dbReference type="PROSITE" id="PS00216">
    <property type="entry name" value="SUGAR_TRANSPORT_1"/>
    <property type="match status" value="1"/>
</dbReference>
<dbReference type="PANTHER" id="PTHR23501:SF191">
    <property type="entry name" value="VACUOLAR BASIC AMINO ACID TRANSPORTER 4"/>
    <property type="match status" value="1"/>
</dbReference>
<dbReference type="InterPro" id="IPR011701">
    <property type="entry name" value="MFS"/>
</dbReference>
<dbReference type="OrthoDB" id="10021397at2759"/>
<dbReference type="GO" id="GO:0012505">
    <property type="term" value="C:endomembrane system"/>
    <property type="evidence" value="ECO:0007669"/>
    <property type="project" value="UniProtKB-SubCell"/>
</dbReference>
<sequence length="587" mass="63241">MDTREKTEYTSTEVYSSHSEEQIIQNTEISSLRDVQDAASTKTGSTLQNNTPEDTKKTLSVGWTLVLFAGLAIAMFMVSLNSTIVAPAMNIIAADLDGLSSQTWIATAYMVAFNASQPLAAKFSDIFGRKPVILFGGVLFFIGSIVNALAKNMNTLIPGRTVQGFGGGCVMAMAYIIVTDMGPVEMRPRLQASLAVIYGLASVVGPLIGGAFVDKLNWHWDFWLNVILSAISMIIIFFLLSESTKVENSSFIQKMKRIDWFGSLFTTSFICCLLLALNWGPVYGWGDAHSIGPFVAAGVSLILLVGVEGFYAAEPIMPGRVVLNPAVAILYLCVACLGVGFIGTLYFGPVLFQAVFGASSTASGIRLIPYMALLIVASVGGSIAIAKFPYPKFYIVLGAAFNVLGYGLFYTIKEHDSWGKQAGYLTLCGFAFGLSQQNIIISVQALVEKRDMAVATSLNNFFLMLASSVGVAVYQTLLKRFLTSEFAKVAPEILGIAVKFDALANYLAIRDMPVEAQAPIIHAYWAALNKVFILPMGAGAVGFICSLLVRNYRFGAPTSQADNENFAELASAKNRDSITESGPSEKI</sequence>
<feature type="domain" description="Major facilitator superfamily (MFS) profile" evidence="8">
    <location>
        <begin position="67"/>
        <end position="513"/>
    </location>
</feature>
<dbReference type="PROSITE" id="PS50850">
    <property type="entry name" value="MFS"/>
    <property type="match status" value="1"/>
</dbReference>
<gene>
    <name evidence="9" type="ORF">PHYBLDRAFT_150233</name>
</gene>
<dbReference type="GO" id="GO:0022857">
    <property type="term" value="F:transmembrane transporter activity"/>
    <property type="evidence" value="ECO:0007669"/>
    <property type="project" value="InterPro"/>
</dbReference>
<feature type="transmembrane region" description="Helical" evidence="7">
    <location>
        <begin position="458"/>
        <end position="477"/>
    </location>
</feature>
<evidence type="ECO:0000259" key="8">
    <source>
        <dbReference type="PROSITE" id="PS50850"/>
    </source>
</evidence>
<feature type="transmembrane region" description="Helical" evidence="7">
    <location>
        <begin position="61"/>
        <end position="80"/>
    </location>
</feature>
<feature type="transmembrane region" description="Helical" evidence="7">
    <location>
        <begin position="190"/>
        <end position="210"/>
    </location>
</feature>
<feature type="transmembrane region" description="Helical" evidence="7">
    <location>
        <begin position="325"/>
        <end position="347"/>
    </location>
</feature>
<keyword evidence="10" id="KW-1185">Reference proteome</keyword>
<dbReference type="SUPFAM" id="SSF103473">
    <property type="entry name" value="MFS general substrate transporter"/>
    <property type="match status" value="1"/>
</dbReference>
<dbReference type="GeneID" id="28993341"/>
<evidence type="ECO:0000256" key="6">
    <source>
        <dbReference type="ARBA" id="ARBA00044273"/>
    </source>
</evidence>
<reference evidence="10" key="1">
    <citation type="submission" date="2015-06" db="EMBL/GenBank/DDBJ databases">
        <title>Expansion of signal transduction pathways in fungi by whole-genome duplication.</title>
        <authorList>
            <consortium name="DOE Joint Genome Institute"/>
            <person name="Corrochano L.M."/>
            <person name="Kuo A."/>
            <person name="Marcet-Houben M."/>
            <person name="Polaino S."/>
            <person name="Salamov A."/>
            <person name="Villalobos J.M."/>
            <person name="Alvarez M.I."/>
            <person name="Avalos J."/>
            <person name="Benito E.P."/>
            <person name="Benoit I."/>
            <person name="Burger G."/>
            <person name="Camino L.P."/>
            <person name="Canovas D."/>
            <person name="Cerda-Olmedo E."/>
            <person name="Cheng J.-F."/>
            <person name="Dominguez A."/>
            <person name="Elias M."/>
            <person name="Eslava A.P."/>
            <person name="Glaser F."/>
            <person name="Grimwood J."/>
            <person name="Gutierrez G."/>
            <person name="Heitman J."/>
            <person name="Henrissat B."/>
            <person name="Iturriaga E.A."/>
            <person name="Lang B.F."/>
            <person name="Lavin J.L."/>
            <person name="Lee S."/>
            <person name="Li W."/>
            <person name="Lindquist E."/>
            <person name="Lopez-Garcia S."/>
            <person name="Luque E.M."/>
            <person name="Marcos A.T."/>
            <person name="Martin J."/>
            <person name="McCluskey K."/>
            <person name="Medina H.R."/>
            <person name="Miralles-Duran A."/>
            <person name="Miyazaki A."/>
            <person name="Munoz-Torres E."/>
            <person name="Oguiza J.A."/>
            <person name="Ohm R."/>
            <person name="Olmedo M."/>
            <person name="Orejas M."/>
            <person name="Ortiz-Castellanos L."/>
            <person name="Pisabarro A.G."/>
            <person name="Rodriguez-Romero J."/>
            <person name="Ruiz-Herrera J."/>
            <person name="Ruiz-Vazquez R."/>
            <person name="Sanz C."/>
            <person name="Schackwitz W."/>
            <person name="Schmutz J."/>
            <person name="Shahriari M."/>
            <person name="Shelest E."/>
            <person name="Silva-Franco F."/>
            <person name="Soanes D."/>
            <person name="Syed K."/>
            <person name="Tagua V.G."/>
            <person name="Talbot N.J."/>
            <person name="Thon M."/>
            <person name="De vries R.P."/>
            <person name="Wiebenga A."/>
            <person name="Yadav J.S."/>
            <person name="Braun E.L."/>
            <person name="Baker S."/>
            <person name="Garre V."/>
            <person name="Horwitz B."/>
            <person name="Torres-Martinez S."/>
            <person name="Idnurm A."/>
            <person name="Herrera-Estrella A."/>
            <person name="Gabaldon T."/>
            <person name="Grigoriev I.V."/>
        </authorList>
    </citation>
    <scope>NUCLEOTIDE SEQUENCE [LARGE SCALE GENOMIC DNA]</scope>
    <source>
        <strain evidence="10">NRRL 1555(-)</strain>
    </source>
</reference>
<feature type="transmembrane region" description="Helical" evidence="7">
    <location>
        <begin position="260"/>
        <end position="279"/>
    </location>
</feature>
<evidence type="ECO:0000256" key="3">
    <source>
        <dbReference type="ARBA" id="ARBA00022692"/>
    </source>
</evidence>